<sequence>MNMSSENEQPEVMSGESLDISEQRRDELKQLFPGVFTETTNAQGETVEAIDFERLKAELGSFSDVYGVRGSPLSD</sequence>
<keyword evidence="3" id="KW-1185">Reference proteome</keyword>
<dbReference type="AlphaFoldDB" id="A0A1T2L9L1"/>
<name>A0A1T2L9L1_9GAMM</name>
<evidence type="ECO:0000256" key="1">
    <source>
        <dbReference type="SAM" id="MobiDB-lite"/>
    </source>
</evidence>
<dbReference type="Proteomes" id="UP000191110">
    <property type="component" value="Unassembled WGS sequence"/>
</dbReference>
<proteinExistence type="predicted"/>
<accession>A0A1T2L9L1</accession>
<dbReference type="EMBL" id="MPRL01000006">
    <property type="protein sequence ID" value="OOZ41760.1"/>
    <property type="molecule type" value="Genomic_DNA"/>
</dbReference>
<reference evidence="2 3" key="1">
    <citation type="submission" date="2016-11" db="EMBL/GenBank/DDBJ databases">
        <title>Mixed transmission modes and dynamic genome evolution in an obligate animal-bacterial symbiosis.</title>
        <authorList>
            <person name="Russell S.L."/>
            <person name="Corbett-Detig R.B."/>
            <person name="Cavanaugh C.M."/>
        </authorList>
    </citation>
    <scope>NUCLEOTIDE SEQUENCE [LARGE SCALE GENOMIC DNA]</scope>
    <source>
        <strain evidence="2">Sveles-Q1</strain>
    </source>
</reference>
<protein>
    <submittedName>
        <fullName evidence="2">Uncharacterized protein</fullName>
    </submittedName>
</protein>
<comment type="caution">
    <text evidence="2">The sequence shown here is derived from an EMBL/GenBank/DDBJ whole genome shotgun (WGS) entry which is preliminary data.</text>
</comment>
<organism evidence="2 3">
    <name type="scientific">Solemya pervernicosa gill symbiont</name>
    <dbReference type="NCBI Taxonomy" id="642797"/>
    <lineage>
        <taxon>Bacteria</taxon>
        <taxon>Pseudomonadati</taxon>
        <taxon>Pseudomonadota</taxon>
        <taxon>Gammaproteobacteria</taxon>
        <taxon>sulfur-oxidizing symbionts</taxon>
    </lineage>
</organism>
<feature type="region of interest" description="Disordered" evidence="1">
    <location>
        <begin position="1"/>
        <end position="24"/>
    </location>
</feature>
<gene>
    <name evidence="2" type="ORF">BOW53_02695</name>
</gene>
<evidence type="ECO:0000313" key="2">
    <source>
        <dbReference type="EMBL" id="OOZ41760.1"/>
    </source>
</evidence>
<evidence type="ECO:0000313" key="3">
    <source>
        <dbReference type="Proteomes" id="UP000191110"/>
    </source>
</evidence>